<reference evidence="12 13" key="1">
    <citation type="submission" date="2017-07" db="EMBL/GenBank/DDBJ databases">
        <title>Analysis of two Campylobacter avium genomes and identification of a novel hippuricase gene.</title>
        <authorList>
            <person name="Miller W.G."/>
            <person name="Chapman M.H."/>
            <person name="Yee E."/>
            <person name="Revez J."/>
            <person name="Bono J.L."/>
            <person name="Rossi M."/>
        </authorList>
    </citation>
    <scope>NUCLEOTIDE SEQUENCE [LARGE SCALE GENOMIC DNA]</scope>
    <source>
        <strain evidence="12 13">LMG 24591</strain>
    </source>
</reference>
<evidence type="ECO:0000256" key="2">
    <source>
        <dbReference type="ARBA" id="ARBA00022603"/>
    </source>
</evidence>
<dbReference type="GO" id="GO:0008033">
    <property type="term" value="P:tRNA processing"/>
    <property type="evidence" value="ECO:0007669"/>
    <property type="project" value="UniProtKB-KW"/>
</dbReference>
<keyword evidence="7" id="KW-0274">FAD</keyword>
<organism evidence="12 13">
    <name type="scientific">Campylobacter avium LMG 24591</name>
    <dbReference type="NCBI Taxonomy" id="522484"/>
    <lineage>
        <taxon>Bacteria</taxon>
        <taxon>Pseudomonadati</taxon>
        <taxon>Campylobacterota</taxon>
        <taxon>Epsilonproteobacteria</taxon>
        <taxon>Campylobacterales</taxon>
        <taxon>Campylobacteraceae</taxon>
        <taxon>Campylobacter</taxon>
    </lineage>
</organism>
<dbReference type="SUPFAM" id="SSF51905">
    <property type="entry name" value="FAD/NAD(P)-binding domain"/>
    <property type="match status" value="1"/>
</dbReference>
<keyword evidence="5" id="KW-0949">S-adenosyl-L-methionine</keyword>
<dbReference type="Pfam" id="PF05430">
    <property type="entry name" value="Methyltransf_30"/>
    <property type="match status" value="1"/>
</dbReference>
<evidence type="ECO:0000256" key="9">
    <source>
        <dbReference type="ARBA" id="ARBA00023268"/>
    </source>
</evidence>
<dbReference type="OrthoDB" id="9786494at2"/>
<feature type="domain" description="MnmC-like methyltransferase" evidence="11">
    <location>
        <begin position="107"/>
        <end position="221"/>
    </location>
</feature>
<keyword evidence="13" id="KW-1185">Reference proteome</keyword>
<dbReference type="GO" id="GO:0032259">
    <property type="term" value="P:methylation"/>
    <property type="evidence" value="ECO:0007669"/>
    <property type="project" value="UniProtKB-KW"/>
</dbReference>
<dbReference type="NCBIfam" id="NF033855">
    <property type="entry name" value="tRNA_MNMC2"/>
    <property type="match status" value="1"/>
</dbReference>
<dbReference type="GO" id="GO:0016645">
    <property type="term" value="F:oxidoreductase activity, acting on the CH-NH group of donors"/>
    <property type="evidence" value="ECO:0007669"/>
    <property type="project" value="InterPro"/>
</dbReference>
<evidence type="ECO:0000313" key="13">
    <source>
        <dbReference type="Proteomes" id="UP000201169"/>
    </source>
</evidence>
<dbReference type="Gene3D" id="3.30.9.10">
    <property type="entry name" value="D-Amino Acid Oxidase, subunit A, domain 2"/>
    <property type="match status" value="1"/>
</dbReference>
<dbReference type="InterPro" id="IPR008471">
    <property type="entry name" value="MnmC-like_methylTransf"/>
</dbReference>
<dbReference type="InterPro" id="IPR029063">
    <property type="entry name" value="SAM-dependent_MTases_sf"/>
</dbReference>
<dbReference type="InterPro" id="IPR017610">
    <property type="entry name" value="tRNA_S-uridine_synth_MnmC_C"/>
</dbReference>
<dbReference type="NCBIfam" id="NF002481">
    <property type="entry name" value="PRK01747.1-2"/>
    <property type="match status" value="1"/>
</dbReference>
<keyword evidence="1" id="KW-0963">Cytoplasm</keyword>
<keyword evidence="3" id="KW-0285">Flavoprotein</keyword>
<evidence type="ECO:0000256" key="6">
    <source>
        <dbReference type="ARBA" id="ARBA00022694"/>
    </source>
</evidence>
<evidence type="ECO:0000256" key="8">
    <source>
        <dbReference type="ARBA" id="ARBA00023002"/>
    </source>
</evidence>
<dbReference type="PANTHER" id="PTHR13847">
    <property type="entry name" value="SARCOSINE DEHYDROGENASE-RELATED"/>
    <property type="match status" value="1"/>
</dbReference>
<dbReference type="RefSeq" id="WP_094325718.1">
    <property type="nucleotide sequence ID" value="NZ_CP022347.1"/>
</dbReference>
<dbReference type="Pfam" id="PF01266">
    <property type="entry name" value="DAO"/>
    <property type="match status" value="1"/>
</dbReference>
<dbReference type="EMBL" id="CP022347">
    <property type="protein sequence ID" value="ASQ30921.1"/>
    <property type="molecule type" value="Genomic_DNA"/>
</dbReference>
<evidence type="ECO:0000256" key="4">
    <source>
        <dbReference type="ARBA" id="ARBA00022679"/>
    </source>
</evidence>
<protein>
    <submittedName>
        <fullName evidence="12">Bifunctional 5-methylaminomethyl-2-thiouridine-forming methyltransferase / FAD-dependent demodification enzyme</fullName>
        <ecNumber evidence="12">2.1.1.61</ecNumber>
    </submittedName>
</protein>
<dbReference type="PANTHER" id="PTHR13847:SF283">
    <property type="entry name" value="TRNA 5-METHYLAMINOMETHYL-2-THIOURIDINE BIOSYNTHESIS BIFUNCTIONAL PROTEIN MNMC"/>
    <property type="match status" value="1"/>
</dbReference>
<evidence type="ECO:0000256" key="7">
    <source>
        <dbReference type="ARBA" id="ARBA00022827"/>
    </source>
</evidence>
<evidence type="ECO:0000256" key="5">
    <source>
        <dbReference type="ARBA" id="ARBA00022691"/>
    </source>
</evidence>
<evidence type="ECO:0000259" key="10">
    <source>
        <dbReference type="Pfam" id="PF01266"/>
    </source>
</evidence>
<keyword evidence="2 12" id="KW-0489">Methyltransferase</keyword>
<dbReference type="GO" id="GO:0004808">
    <property type="term" value="F:tRNA (5-methylaminomethyl-2-thiouridylate)(34)-methyltransferase activity"/>
    <property type="evidence" value="ECO:0007669"/>
    <property type="project" value="UniProtKB-EC"/>
</dbReference>
<dbReference type="InterPro" id="IPR047785">
    <property type="entry name" value="tRNA_MNMC2"/>
</dbReference>
<name>A0A222MYN3_9BACT</name>
<dbReference type="KEGG" id="cavi:CAV_1296"/>
<evidence type="ECO:0000256" key="1">
    <source>
        <dbReference type="ARBA" id="ARBA00022490"/>
    </source>
</evidence>
<keyword evidence="8" id="KW-0560">Oxidoreductase</keyword>
<dbReference type="EC" id="2.1.1.61" evidence="12"/>
<keyword evidence="6" id="KW-0819">tRNA processing</keyword>
<dbReference type="Gene3D" id="3.40.50.150">
    <property type="entry name" value="Vaccinia Virus protein VP39"/>
    <property type="match status" value="1"/>
</dbReference>
<dbReference type="AlphaFoldDB" id="A0A222MYN3"/>
<feature type="domain" description="FAD dependent oxidoreductase" evidence="10">
    <location>
        <begin position="245"/>
        <end position="579"/>
    </location>
</feature>
<dbReference type="Proteomes" id="UP000201169">
    <property type="component" value="Chromosome"/>
</dbReference>
<dbReference type="GO" id="GO:0005737">
    <property type="term" value="C:cytoplasm"/>
    <property type="evidence" value="ECO:0007669"/>
    <property type="project" value="TreeGrafter"/>
</dbReference>
<gene>
    <name evidence="12" type="primary">mnmC</name>
    <name evidence="12" type="ORF">CAV_1296</name>
</gene>
<proteinExistence type="predicted"/>
<dbReference type="InterPro" id="IPR006076">
    <property type="entry name" value="FAD-dep_OxRdtase"/>
</dbReference>
<sequence>MKKANIEIKEKTVFSKDFDDIYFDAKAGIEESEFVYINALDFDKESYVVAELGFGIGLNFFLSLEKFKQQNKCKRLFYLSLEAFYIGADELLKIYKRLGFYDRFKDDLTYFLKFYPKCKEGIYRFYFKNCFLDLVFGDATKSIKELDFRADVWFLDGFNPKKNQELFDEYMINHIARLSKEGAKLHSFSASSFLQKNLKKCNFEIHKTKGFNKREMIQARLKSCPDITDTKAYFARLYTQKQGKKIAIIGSGIAAVSLAYELCLRDFEVELFEKNESLASGASGNDSGILSSLILKKDVALGEFSCFAFYEASRFYRQILDLKMHGVFEFAHNELMQERFNSQKSNPLFKIKDNVAFLEDASHIKARQICESLYEKSKAKLNLKHHFIGFKKDKNGFTLNFKEQDLRSGFDILIYAMGADTADFVQYDFLKLSKVRGQISLMKPFLDTKHALSSKGYICPVNGDIQIIGASYDRMNSNPQALKSDDEANIENIKEFLKKNESLEVLASRVSFRSYSSDRFMIAGAFYDEEYYKNAYKKLFWNKNKAQQMPKNIENMYLSTAHGSRAFASAIIAARYISALINNEPLAVKKEFIEHFHPARFLIRKLKKGLA</sequence>
<keyword evidence="4 12" id="KW-0808">Transferase</keyword>
<dbReference type="NCBIfam" id="TIGR03197">
    <property type="entry name" value="MnmC_Cterm"/>
    <property type="match status" value="1"/>
</dbReference>
<evidence type="ECO:0000313" key="12">
    <source>
        <dbReference type="EMBL" id="ASQ30921.1"/>
    </source>
</evidence>
<evidence type="ECO:0000259" key="11">
    <source>
        <dbReference type="Pfam" id="PF05430"/>
    </source>
</evidence>
<dbReference type="InterPro" id="IPR036188">
    <property type="entry name" value="FAD/NAD-bd_sf"/>
</dbReference>
<keyword evidence="9" id="KW-0511">Multifunctional enzyme</keyword>
<accession>A0A222MYN3</accession>
<dbReference type="Gene3D" id="3.50.50.60">
    <property type="entry name" value="FAD/NAD(P)-binding domain"/>
    <property type="match status" value="1"/>
</dbReference>
<evidence type="ECO:0000256" key="3">
    <source>
        <dbReference type="ARBA" id="ARBA00022630"/>
    </source>
</evidence>